<proteinExistence type="inferred from homology"/>
<organism evidence="4 5">
    <name type="scientific">Rossellomorea marisflavi</name>
    <dbReference type="NCBI Taxonomy" id="189381"/>
    <lineage>
        <taxon>Bacteria</taxon>
        <taxon>Bacillati</taxon>
        <taxon>Bacillota</taxon>
        <taxon>Bacilli</taxon>
        <taxon>Bacillales</taxon>
        <taxon>Bacillaceae</taxon>
        <taxon>Rossellomorea</taxon>
    </lineage>
</organism>
<dbReference type="InterPro" id="IPR020904">
    <property type="entry name" value="Sc_DH/Rdtase_CS"/>
</dbReference>
<dbReference type="PRINTS" id="PR00080">
    <property type="entry name" value="SDRFAMILY"/>
</dbReference>
<dbReference type="PANTHER" id="PTHR48107">
    <property type="entry name" value="NADPH-DEPENDENT ALDEHYDE REDUCTASE-LIKE PROTEIN, CHLOROPLASTIC-RELATED"/>
    <property type="match status" value="1"/>
</dbReference>
<evidence type="ECO:0000256" key="3">
    <source>
        <dbReference type="SAM" id="MobiDB-lite"/>
    </source>
</evidence>
<evidence type="ECO:0000256" key="1">
    <source>
        <dbReference type="ARBA" id="ARBA00006484"/>
    </source>
</evidence>
<dbReference type="FunFam" id="3.40.50.720:FF:000084">
    <property type="entry name" value="Short-chain dehydrogenase reductase"/>
    <property type="match status" value="1"/>
</dbReference>
<keyword evidence="2" id="KW-0560">Oxidoreductase</keyword>
<dbReference type="STRING" id="189381.GCA_900166615_02136"/>
<dbReference type="Gene3D" id="3.40.50.720">
    <property type="entry name" value="NAD(P)-binding Rossmann-like Domain"/>
    <property type="match status" value="1"/>
</dbReference>
<dbReference type="InterPro" id="IPR036291">
    <property type="entry name" value="NAD(P)-bd_dom_sf"/>
</dbReference>
<dbReference type="OrthoDB" id="9803333at2"/>
<dbReference type="GO" id="GO:0016614">
    <property type="term" value="F:oxidoreductase activity, acting on CH-OH group of donors"/>
    <property type="evidence" value="ECO:0007669"/>
    <property type="project" value="UniProtKB-ARBA"/>
</dbReference>
<dbReference type="EMBL" id="LGUE01000005">
    <property type="protein sequence ID" value="KON83745.1"/>
    <property type="molecule type" value="Genomic_DNA"/>
</dbReference>
<dbReference type="PROSITE" id="PS00061">
    <property type="entry name" value="ADH_SHORT"/>
    <property type="match status" value="1"/>
</dbReference>
<evidence type="ECO:0000256" key="2">
    <source>
        <dbReference type="ARBA" id="ARBA00023002"/>
    </source>
</evidence>
<reference evidence="5" key="1">
    <citation type="submission" date="2015-07" db="EMBL/GenBank/DDBJ databases">
        <title>Fjat-14235 jcm11544.</title>
        <authorList>
            <person name="Liu B."/>
            <person name="Wang J."/>
            <person name="Zhu Y."/>
            <person name="Liu G."/>
            <person name="Chen Q."/>
            <person name="Chen Z."/>
            <person name="Lan J."/>
            <person name="Che J."/>
            <person name="Ge C."/>
            <person name="Shi H."/>
            <person name="Pan Z."/>
            <person name="Liu X."/>
        </authorList>
    </citation>
    <scope>NUCLEOTIDE SEQUENCE [LARGE SCALE GENOMIC DNA]</scope>
    <source>
        <strain evidence="5">JCM 11544</strain>
    </source>
</reference>
<feature type="compositionally biased region" description="Polar residues" evidence="3">
    <location>
        <begin position="8"/>
        <end position="22"/>
    </location>
</feature>
<sequence length="292" mass="31341">MSELDKQTFLSNGITPQTQSKQPGVEKEMDPTPIYELESHVGSGKLKGKVALITGGDSGIGKAVAIGYAKEGADIAISYLDEHEDAEQTKKRIEEEGVKCTLHPGDVVDEDFCFSVVEDVIKEHGKLNILVNNAARQEVKNSVTEISAEQLKHTFDVNFFSMVYFTKAAIPHLTGGDSLIYTASINPYTGNKALIDYTSTKGAIVAFARSVAQELAEKAIRVNGVAPGPIWTPLIPATMTTELQESFGVSTPLGRPGQPADLVEPYILLASEGSAYMTGQFIHVNGGGYMSS</sequence>
<dbReference type="PRINTS" id="PR00081">
    <property type="entry name" value="GDHRDH"/>
</dbReference>
<comment type="similarity">
    <text evidence="1">Belongs to the short-chain dehydrogenases/reductases (SDR) family.</text>
</comment>
<dbReference type="InterPro" id="IPR002347">
    <property type="entry name" value="SDR_fam"/>
</dbReference>
<keyword evidence="5" id="KW-1185">Reference proteome</keyword>
<comment type="caution">
    <text evidence="4">The sequence shown here is derived from an EMBL/GenBank/DDBJ whole genome shotgun (WGS) entry which is preliminary data.</text>
</comment>
<name>A0A0M0G1P6_9BACI</name>
<dbReference type="Pfam" id="PF13561">
    <property type="entry name" value="adh_short_C2"/>
    <property type="match status" value="1"/>
</dbReference>
<evidence type="ECO:0000313" key="4">
    <source>
        <dbReference type="EMBL" id="KON83745.1"/>
    </source>
</evidence>
<protein>
    <submittedName>
        <fullName evidence="4">Short-chain dehydrogenase</fullName>
    </submittedName>
</protein>
<evidence type="ECO:0000313" key="5">
    <source>
        <dbReference type="Proteomes" id="UP000037405"/>
    </source>
</evidence>
<dbReference type="AlphaFoldDB" id="A0A0M0G1P6"/>
<feature type="region of interest" description="Disordered" evidence="3">
    <location>
        <begin position="1"/>
        <end position="29"/>
    </location>
</feature>
<dbReference type="PANTHER" id="PTHR48107:SF16">
    <property type="entry name" value="NADPH-DEPENDENT ALDEHYDE REDUCTASE 1, CHLOROPLASTIC"/>
    <property type="match status" value="1"/>
</dbReference>
<dbReference type="Proteomes" id="UP000037405">
    <property type="component" value="Unassembled WGS sequence"/>
</dbReference>
<dbReference type="SUPFAM" id="SSF51735">
    <property type="entry name" value="NAD(P)-binding Rossmann-fold domains"/>
    <property type="match status" value="1"/>
</dbReference>
<dbReference type="PATRIC" id="fig|189381.12.peg.4268"/>
<dbReference type="GO" id="GO:0008206">
    <property type="term" value="P:bile acid metabolic process"/>
    <property type="evidence" value="ECO:0007669"/>
    <property type="project" value="UniProtKB-ARBA"/>
</dbReference>
<accession>A0A0M0G1P6</accession>
<dbReference type="RefSeq" id="WP_053429156.1">
    <property type="nucleotide sequence ID" value="NZ_LGUE01000005.1"/>
</dbReference>
<gene>
    <name evidence="4" type="ORF">AF331_16380</name>
</gene>